<name>A0A5N6P2Y6_9ASTR</name>
<gene>
    <name evidence="3" type="ORF">E3N88_14528</name>
</gene>
<feature type="domain" description="Retrotransposon gag" evidence="2">
    <location>
        <begin position="95"/>
        <end position="171"/>
    </location>
</feature>
<organism evidence="3 4">
    <name type="scientific">Mikania micrantha</name>
    <name type="common">bitter vine</name>
    <dbReference type="NCBI Taxonomy" id="192012"/>
    <lineage>
        <taxon>Eukaryota</taxon>
        <taxon>Viridiplantae</taxon>
        <taxon>Streptophyta</taxon>
        <taxon>Embryophyta</taxon>
        <taxon>Tracheophyta</taxon>
        <taxon>Spermatophyta</taxon>
        <taxon>Magnoliopsida</taxon>
        <taxon>eudicotyledons</taxon>
        <taxon>Gunneridae</taxon>
        <taxon>Pentapetalae</taxon>
        <taxon>asterids</taxon>
        <taxon>campanulids</taxon>
        <taxon>Asterales</taxon>
        <taxon>Asteraceae</taxon>
        <taxon>Asteroideae</taxon>
        <taxon>Heliantheae alliance</taxon>
        <taxon>Eupatorieae</taxon>
        <taxon>Mikania</taxon>
    </lineage>
</organism>
<accession>A0A5N6P2Y6</accession>
<dbReference type="Pfam" id="PF03732">
    <property type="entry name" value="Retrotrans_gag"/>
    <property type="match status" value="1"/>
</dbReference>
<evidence type="ECO:0000313" key="4">
    <source>
        <dbReference type="Proteomes" id="UP000326396"/>
    </source>
</evidence>
<comment type="caution">
    <text evidence="3">The sequence shown here is derived from an EMBL/GenBank/DDBJ whole genome shotgun (WGS) entry which is preliminary data.</text>
</comment>
<evidence type="ECO:0000313" key="3">
    <source>
        <dbReference type="EMBL" id="KAD5803168.1"/>
    </source>
</evidence>
<dbReference type="OrthoDB" id="1742322at2759"/>
<dbReference type="Gene3D" id="3.40.50.1460">
    <property type="match status" value="1"/>
</dbReference>
<evidence type="ECO:0000259" key="2">
    <source>
        <dbReference type="Pfam" id="PF03732"/>
    </source>
</evidence>
<proteinExistence type="predicted"/>
<reference evidence="3 4" key="1">
    <citation type="submission" date="2019-05" db="EMBL/GenBank/DDBJ databases">
        <title>Mikania micrantha, genome provides insights into the molecular mechanism of rapid growth.</title>
        <authorList>
            <person name="Liu B."/>
        </authorList>
    </citation>
    <scope>NUCLEOTIDE SEQUENCE [LARGE SCALE GENOMIC DNA]</scope>
    <source>
        <strain evidence="3">NLD-2019</strain>
        <tissue evidence="3">Leaf</tissue>
    </source>
</reference>
<protein>
    <recommendedName>
        <fullName evidence="2">Retrotransposon gag domain-containing protein</fullName>
    </recommendedName>
</protein>
<evidence type="ECO:0000256" key="1">
    <source>
        <dbReference type="SAM" id="MobiDB-lite"/>
    </source>
</evidence>
<dbReference type="EMBL" id="SZYD01000007">
    <property type="protein sequence ID" value="KAD5803168.1"/>
    <property type="molecule type" value="Genomic_DNA"/>
</dbReference>
<feature type="region of interest" description="Disordered" evidence="1">
    <location>
        <begin position="421"/>
        <end position="456"/>
    </location>
</feature>
<dbReference type="InterPro" id="IPR005162">
    <property type="entry name" value="Retrotrans_gag_dom"/>
</dbReference>
<dbReference type="Proteomes" id="UP000326396">
    <property type="component" value="Linkage Group LG15"/>
</dbReference>
<dbReference type="AlphaFoldDB" id="A0A5N6P2Y6"/>
<keyword evidence="4" id="KW-1185">Reference proteome</keyword>
<sequence length="456" mass="51497">MGRTQKSLVHVCAKKKTDRHFLMKCIRENKRLSHLGGNEEEKIGSSGEFSRNDMLHRIGKIDFPKFDGNEVDNWIYRYEHFFSVDDTPENFKVCYAVIHLEGNDVKWHQSILKMKAVPITDITWKTYSEAIVARFSTTLFEDAMGMLTSLSQSGPLEEFCQQFDACLLKVSIPEPYASQLLESKSCNEDIKSKLERLTIEKDGVCMEMECKILQIEEENKELVLAVKILKDSQIQEAVNSSLITELLQNKFNTLDEIYKGKEAEWTSRDNKVIMLLLVTMSIHTVVRIVLLSSKFKGDNDIYPRVSLYPNNSFELGEDVKYPPAEITWNPQLVEDGTIWAILISGGSGLGDYALQEHIIVLVKDDITNHHENPEPEIIRPFLTGPDVYRGVPKAISMLNDEVIRIEAQKGSTTTVLAAPLAPTQQQPQASDPATFSSHGRGRGWGLGTNEAEGPQF</sequence>